<dbReference type="AlphaFoldDB" id="A0A382JFF4"/>
<reference evidence="4" key="1">
    <citation type="submission" date="2018-05" db="EMBL/GenBank/DDBJ databases">
        <authorList>
            <person name="Lanie J.A."/>
            <person name="Ng W.-L."/>
            <person name="Kazmierczak K.M."/>
            <person name="Andrzejewski T.M."/>
            <person name="Davidsen T.M."/>
            <person name="Wayne K.J."/>
            <person name="Tettelin H."/>
            <person name="Glass J.I."/>
            <person name="Rusch D."/>
            <person name="Podicherti R."/>
            <person name="Tsui H.-C.T."/>
            <person name="Winkler M.E."/>
        </authorList>
    </citation>
    <scope>NUCLEOTIDE SEQUENCE</scope>
</reference>
<dbReference type="InterPro" id="IPR006685">
    <property type="entry name" value="MscS_channel_2nd"/>
</dbReference>
<name>A0A382JFF4_9ZZZZ</name>
<feature type="transmembrane region" description="Helical" evidence="2">
    <location>
        <begin position="12"/>
        <end position="29"/>
    </location>
</feature>
<organism evidence="4">
    <name type="scientific">marine metagenome</name>
    <dbReference type="NCBI Taxonomy" id="408172"/>
    <lineage>
        <taxon>unclassified sequences</taxon>
        <taxon>metagenomes</taxon>
        <taxon>ecological metagenomes</taxon>
    </lineage>
</organism>
<dbReference type="GO" id="GO:0016020">
    <property type="term" value="C:membrane"/>
    <property type="evidence" value="ECO:0007669"/>
    <property type="project" value="InterPro"/>
</dbReference>
<proteinExistence type="predicted"/>
<dbReference type="EMBL" id="UINC01073207">
    <property type="protein sequence ID" value="SVC09411.1"/>
    <property type="molecule type" value="Genomic_DNA"/>
</dbReference>
<dbReference type="Pfam" id="PF00924">
    <property type="entry name" value="MS_channel_2nd"/>
    <property type="match status" value="1"/>
</dbReference>
<keyword evidence="2" id="KW-0812">Transmembrane</keyword>
<feature type="region of interest" description="Disordered" evidence="1">
    <location>
        <begin position="102"/>
        <end position="124"/>
    </location>
</feature>
<evidence type="ECO:0000313" key="4">
    <source>
        <dbReference type="EMBL" id="SVC09411.1"/>
    </source>
</evidence>
<protein>
    <recommendedName>
        <fullName evidence="3">Mechanosensitive ion channel MscS domain-containing protein</fullName>
    </recommendedName>
</protein>
<dbReference type="GO" id="GO:0055085">
    <property type="term" value="P:transmembrane transport"/>
    <property type="evidence" value="ECO:0007669"/>
    <property type="project" value="InterPro"/>
</dbReference>
<evidence type="ECO:0000256" key="2">
    <source>
        <dbReference type="SAM" id="Phobius"/>
    </source>
</evidence>
<dbReference type="InterPro" id="IPR010920">
    <property type="entry name" value="LSM_dom_sf"/>
</dbReference>
<keyword evidence="2" id="KW-1133">Transmembrane helix</keyword>
<evidence type="ECO:0000259" key="3">
    <source>
        <dbReference type="Pfam" id="PF00924"/>
    </source>
</evidence>
<accession>A0A382JFF4</accession>
<dbReference type="SUPFAM" id="SSF50182">
    <property type="entry name" value="Sm-like ribonucleoproteins"/>
    <property type="match status" value="1"/>
</dbReference>
<keyword evidence="2" id="KW-0472">Membrane</keyword>
<evidence type="ECO:0000256" key="1">
    <source>
        <dbReference type="SAM" id="MobiDB-lite"/>
    </source>
</evidence>
<gene>
    <name evidence="4" type="ORF">METZ01_LOCUS262265</name>
</gene>
<sequence length="136" mass="15284">MAGLEQSLMQEMIGHYGWIAVTFALGFFFKESIMNMVLGMQVFMGNDFNNDDIIYISGREARVVRVGITKTVFYMTDRGTKMVVPNEKLKNLTLEKRLPAGKRGVKDGYLPKSTDEISKGKKQGLHAVESEISVKD</sequence>
<feature type="domain" description="Mechanosensitive ion channel MscS" evidence="3">
    <location>
        <begin position="32"/>
        <end position="91"/>
    </location>
</feature>